<evidence type="ECO:0000313" key="3">
    <source>
        <dbReference type="EMBL" id="QDV81770.1"/>
    </source>
</evidence>
<evidence type="ECO:0000256" key="2">
    <source>
        <dbReference type="SAM" id="SignalP"/>
    </source>
</evidence>
<protein>
    <submittedName>
        <fullName evidence="3">Uncharacterized protein</fullName>
    </submittedName>
</protein>
<dbReference type="Proteomes" id="UP000318081">
    <property type="component" value="Chromosome"/>
</dbReference>
<feature type="region of interest" description="Disordered" evidence="1">
    <location>
        <begin position="109"/>
        <end position="175"/>
    </location>
</feature>
<sequence length="305" mass="31779">MSRPLIKIVFAATCFALLDHGVSQAQSGSAMTRLRPIGSASAVDRFQNQQSASAATNVAMRATEPRPTTVRNETAYWQQNQTVPAAPASVRQVSANQAPVRQTVWMQSGFDAPPLADSGMSLPGEAPNAGLPQPGASTAIPNSTPFPEAAAPPRALPSPNNSYAPSPSDLDQIPQPSLETNAFARADNCRLITPPSTYMAASAFAGGCGQVIPTSYSSSACGPITQAPGMLPAEIPSAATVPPTTVYPPTTAQPLAVPTSAAPARSLITLGQENYMVQVGQGLWGQPVAYVPGQGLRNWIRYIFP</sequence>
<evidence type="ECO:0000256" key="1">
    <source>
        <dbReference type="SAM" id="MobiDB-lite"/>
    </source>
</evidence>
<feature type="compositionally biased region" description="Polar residues" evidence="1">
    <location>
        <begin position="135"/>
        <end position="145"/>
    </location>
</feature>
<proteinExistence type="predicted"/>
<dbReference type="RefSeq" id="WP_145207517.1">
    <property type="nucleotide sequence ID" value="NZ_CP036432.1"/>
</dbReference>
<organism evidence="3 4">
    <name type="scientific">Stieleria magnilauensis</name>
    <dbReference type="NCBI Taxonomy" id="2527963"/>
    <lineage>
        <taxon>Bacteria</taxon>
        <taxon>Pseudomonadati</taxon>
        <taxon>Planctomycetota</taxon>
        <taxon>Planctomycetia</taxon>
        <taxon>Pirellulales</taxon>
        <taxon>Pirellulaceae</taxon>
        <taxon>Stieleria</taxon>
    </lineage>
</organism>
<keyword evidence="2" id="KW-0732">Signal</keyword>
<feature type="compositionally biased region" description="Low complexity" evidence="1">
    <location>
        <begin position="157"/>
        <end position="168"/>
    </location>
</feature>
<gene>
    <name evidence="3" type="ORF">TBK1r_06910</name>
</gene>
<feature type="signal peptide" evidence="2">
    <location>
        <begin position="1"/>
        <end position="25"/>
    </location>
</feature>
<evidence type="ECO:0000313" key="4">
    <source>
        <dbReference type="Proteomes" id="UP000318081"/>
    </source>
</evidence>
<feature type="chain" id="PRO_5045265300" evidence="2">
    <location>
        <begin position="26"/>
        <end position="305"/>
    </location>
</feature>
<reference evidence="3 4" key="1">
    <citation type="submission" date="2019-02" db="EMBL/GenBank/DDBJ databases">
        <title>Deep-cultivation of Planctomycetes and their phenomic and genomic characterization uncovers novel biology.</title>
        <authorList>
            <person name="Wiegand S."/>
            <person name="Jogler M."/>
            <person name="Boedeker C."/>
            <person name="Pinto D."/>
            <person name="Vollmers J."/>
            <person name="Rivas-Marin E."/>
            <person name="Kohn T."/>
            <person name="Peeters S.H."/>
            <person name="Heuer A."/>
            <person name="Rast P."/>
            <person name="Oberbeckmann S."/>
            <person name="Bunk B."/>
            <person name="Jeske O."/>
            <person name="Meyerdierks A."/>
            <person name="Storesund J.E."/>
            <person name="Kallscheuer N."/>
            <person name="Luecker S."/>
            <person name="Lage O.M."/>
            <person name="Pohl T."/>
            <person name="Merkel B.J."/>
            <person name="Hornburger P."/>
            <person name="Mueller R.-W."/>
            <person name="Bruemmer F."/>
            <person name="Labrenz M."/>
            <person name="Spormann A.M."/>
            <person name="Op den Camp H."/>
            <person name="Overmann J."/>
            <person name="Amann R."/>
            <person name="Jetten M.S.M."/>
            <person name="Mascher T."/>
            <person name="Medema M.H."/>
            <person name="Devos D.P."/>
            <person name="Kaster A.-K."/>
            <person name="Ovreas L."/>
            <person name="Rohde M."/>
            <person name="Galperin M.Y."/>
            <person name="Jogler C."/>
        </authorList>
    </citation>
    <scope>NUCLEOTIDE SEQUENCE [LARGE SCALE GENOMIC DNA]</scope>
    <source>
        <strain evidence="3 4">TBK1r</strain>
    </source>
</reference>
<name>A0ABX5XK78_9BACT</name>
<accession>A0ABX5XK78</accession>
<dbReference type="EMBL" id="CP036432">
    <property type="protein sequence ID" value="QDV81770.1"/>
    <property type="molecule type" value="Genomic_DNA"/>
</dbReference>
<keyword evidence="4" id="KW-1185">Reference proteome</keyword>